<evidence type="ECO:0000313" key="2">
    <source>
        <dbReference type="EMBL" id="GAA0483857.1"/>
    </source>
</evidence>
<dbReference type="EMBL" id="BAAAHB010000080">
    <property type="protein sequence ID" value="GAA0483857.1"/>
    <property type="molecule type" value="Genomic_DNA"/>
</dbReference>
<comment type="caution">
    <text evidence="2">The sequence shown here is derived from an EMBL/GenBank/DDBJ whole genome shotgun (WGS) entry which is preliminary data.</text>
</comment>
<feature type="region of interest" description="Disordered" evidence="1">
    <location>
        <begin position="1"/>
        <end position="89"/>
    </location>
</feature>
<feature type="compositionally biased region" description="Gly residues" evidence="1">
    <location>
        <begin position="24"/>
        <end position="33"/>
    </location>
</feature>
<dbReference type="Proteomes" id="UP001499895">
    <property type="component" value="Unassembled WGS sequence"/>
</dbReference>
<gene>
    <name evidence="2" type="ORF">GCM10009544_52040</name>
</gene>
<protein>
    <submittedName>
        <fullName evidence="2">Uncharacterized protein</fullName>
    </submittedName>
</protein>
<accession>A0ABP3KNU8</accession>
<feature type="compositionally biased region" description="Low complexity" evidence="1">
    <location>
        <begin position="34"/>
        <end position="67"/>
    </location>
</feature>
<sequence>MSTRPIVVHAFEETERGRRPAGGCPAGRAGGYPGRTAAQVRSAAGRAARARSAASAPAPASPGVSEARGGGAREGQAGAALGGPARRRE</sequence>
<keyword evidence="3" id="KW-1185">Reference proteome</keyword>
<feature type="compositionally biased region" description="Low complexity" evidence="1">
    <location>
        <begin position="74"/>
        <end position="89"/>
    </location>
</feature>
<evidence type="ECO:0000313" key="3">
    <source>
        <dbReference type="Proteomes" id="UP001499895"/>
    </source>
</evidence>
<name>A0ABP3KNU8_9ACTN</name>
<proteinExistence type="predicted"/>
<organism evidence="2 3">
    <name type="scientific">Streptomyces stramineus</name>
    <dbReference type="NCBI Taxonomy" id="173861"/>
    <lineage>
        <taxon>Bacteria</taxon>
        <taxon>Bacillati</taxon>
        <taxon>Actinomycetota</taxon>
        <taxon>Actinomycetes</taxon>
        <taxon>Kitasatosporales</taxon>
        <taxon>Streptomycetaceae</taxon>
        <taxon>Streptomyces</taxon>
    </lineage>
</organism>
<reference evidence="3" key="1">
    <citation type="journal article" date="2019" name="Int. J. Syst. Evol. Microbiol.">
        <title>The Global Catalogue of Microorganisms (GCM) 10K type strain sequencing project: providing services to taxonomists for standard genome sequencing and annotation.</title>
        <authorList>
            <consortium name="The Broad Institute Genomics Platform"/>
            <consortium name="The Broad Institute Genome Sequencing Center for Infectious Disease"/>
            <person name="Wu L."/>
            <person name="Ma J."/>
        </authorList>
    </citation>
    <scope>NUCLEOTIDE SEQUENCE [LARGE SCALE GENOMIC DNA]</scope>
    <source>
        <strain evidence="3">JCM 10649</strain>
    </source>
</reference>
<evidence type="ECO:0000256" key="1">
    <source>
        <dbReference type="SAM" id="MobiDB-lite"/>
    </source>
</evidence>